<evidence type="ECO:0000256" key="4">
    <source>
        <dbReference type="ARBA" id="ARBA00022692"/>
    </source>
</evidence>
<keyword evidence="10" id="KW-1185">Reference proteome</keyword>
<organism evidence="9 10">
    <name type="scientific">Urechidicola vernalis</name>
    <dbReference type="NCBI Taxonomy" id="3075600"/>
    <lineage>
        <taxon>Bacteria</taxon>
        <taxon>Pseudomonadati</taxon>
        <taxon>Bacteroidota</taxon>
        <taxon>Flavobacteriia</taxon>
        <taxon>Flavobacteriales</taxon>
        <taxon>Flavobacteriaceae</taxon>
        <taxon>Urechidicola</taxon>
    </lineage>
</organism>
<dbReference type="EMBL" id="JAVRHV010000003">
    <property type="protein sequence ID" value="MDT0553253.1"/>
    <property type="molecule type" value="Genomic_DNA"/>
</dbReference>
<evidence type="ECO:0000256" key="1">
    <source>
        <dbReference type="ARBA" id="ARBA00004571"/>
    </source>
</evidence>
<accession>A0ABU2Y4Y5</accession>
<protein>
    <submittedName>
        <fullName evidence="9">Hemin receptor</fullName>
    </submittedName>
</protein>
<evidence type="ECO:0000313" key="10">
    <source>
        <dbReference type="Proteomes" id="UP001252186"/>
    </source>
</evidence>
<gene>
    <name evidence="9" type="ORF">RM519_08355</name>
</gene>
<dbReference type="RefSeq" id="WP_311593244.1">
    <property type="nucleotide sequence ID" value="NZ_JAVRHV010000003.1"/>
</dbReference>
<evidence type="ECO:0000256" key="5">
    <source>
        <dbReference type="ARBA" id="ARBA00022729"/>
    </source>
</evidence>
<keyword evidence="3" id="KW-1134">Transmembrane beta strand</keyword>
<dbReference type="Gene3D" id="2.40.160.60">
    <property type="entry name" value="Outer membrane protein transport protein (OMPP1/FadL/TodX)"/>
    <property type="match status" value="1"/>
</dbReference>
<evidence type="ECO:0000313" key="9">
    <source>
        <dbReference type="EMBL" id="MDT0553253.1"/>
    </source>
</evidence>
<reference evidence="9 10" key="1">
    <citation type="submission" date="2023-09" db="EMBL/GenBank/DDBJ databases">
        <authorList>
            <person name="Rey-Velasco X."/>
        </authorList>
    </citation>
    <scope>NUCLEOTIDE SEQUENCE [LARGE SCALE GENOMIC DNA]</scope>
    <source>
        <strain evidence="9 10">P050</strain>
    </source>
</reference>
<dbReference type="Proteomes" id="UP001252186">
    <property type="component" value="Unassembled WGS sequence"/>
</dbReference>
<evidence type="ECO:0000256" key="6">
    <source>
        <dbReference type="ARBA" id="ARBA00023136"/>
    </source>
</evidence>
<evidence type="ECO:0000256" key="8">
    <source>
        <dbReference type="SAM" id="SignalP"/>
    </source>
</evidence>
<proteinExistence type="inferred from homology"/>
<evidence type="ECO:0000256" key="3">
    <source>
        <dbReference type="ARBA" id="ARBA00022452"/>
    </source>
</evidence>
<dbReference type="PANTHER" id="PTHR35093">
    <property type="entry name" value="OUTER MEMBRANE PROTEIN NMB0088-RELATED"/>
    <property type="match status" value="1"/>
</dbReference>
<keyword evidence="6" id="KW-0472">Membrane</keyword>
<name>A0ABU2Y4Y5_9FLAO</name>
<keyword evidence="5 8" id="KW-0732">Signal</keyword>
<keyword evidence="9" id="KW-0675">Receptor</keyword>
<dbReference type="SUPFAM" id="SSF56935">
    <property type="entry name" value="Porins"/>
    <property type="match status" value="1"/>
</dbReference>
<comment type="similarity">
    <text evidence="2">Belongs to the OmpP1/FadL family.</text>
</comment>
<feature type="signal peptide" evidence="8">
    <location>
        <begin position="1"/>
        <end position="22"/>
    </location>
</feature>
<dbReference type="PANTHER" id="PTHR35093:SF8">
    <property type="entry name" value="OUTER MEMBRANE PROTEIN NMB0088-RELATED"/>
    <property type="match status" value="1"/>
</dbReference>
<feature type="chain" id="PRO_5046510933" evidence="8">
    <location>
        <begin position="23"/>
        <end position="427"/>
    </location>
</feature>
<keyword evidence="7" id="KW-0998">Cell outer membrane</keyword>
<dbReference type="InterPro" id="IPR005017">
    <property type="entry name" value="OMPP1/FadL/TodX"/>
</dbReference>
<evidence type="ECO:0000256" key="7">
    <source>
        <dbReference type="ARBA" id="ARBA00023237"/>
    </source>
</evidence>
<sequence>MKKIFFYTVLLCSISSFSQSMGYNDLGALFTSDDNYGTARFRGMSGAFGALGGDLSAITINPAGAAIFLNSEVSTSMSFRNESINSNYYGTNTKVTRDFTNFSQIGGVFVFNTGQSNWSKTSFAFNYNTQKDFKSRWAANGNSNYPTFIYDEFDNLYLFSDGQYFDNYTDGRNDKYTFSFASQYSDKLYIGASFITNDIRFYQSIYLEEDNHDDDGNRLLGQLSEDLSTWGTGYSFNIGIISKPNQNIRLGLSYQSPTWYNLIEEFYSEGNLNGFDYSMRSPSKTTASFAYIFNQSGLISLDYAYKNYSGIELSPNYDFSEENRIFDTDFRGTSELRLGTEWRFKQLSARGGFHYQQNPYNGAPSSFDTNGFSVGLGYNFGFVKLDFAYEDANYSSTYDFYPQYDEVDAAYLTNDNSKFIATIVFSI</sequence>
<keyword evidence="4" id="KW-0812">Transmembrane</keyword>
<comment type="caution">
    <text evidence="9">The sequence shown here is derived from an EMBL/GenBank/DDBJ whole genome shotgun (WGS) entry which is preliminary data.</text>
</comment>
<comment type="subcellular location">
    <subcellularLocation>
        <location evidence="1">Cell outer membrane</location>
        <topology evidence="1">Multi-pass membrane protein</topology>
    </subcellularLocation>
</comment>
<evidence type="ECO:0000256" key="2">
    <source>
        <dbReference type="ARBA" id="ARBA00008163"/>
    </source>
</evidence>